<keyword evidence="3" id="KW-1185">Reference proteome</keyword>
<dbReference type="HOGENOM" id="CLU_1253122_0_0_1"/>
<evidence type="ECO:0000313" key="3">
    <source>
        <dbReference type="Proteomes" id="UP000007875"/>
    </source>
</evidence>
<sequence>MSNSKGNSYYQGFQAASSTSDYNAQGYKSQSFISAAGNVGASFAKASAKHKKITDAEDEDYFNDGPEETSDDILAACPFLSEDEKKDMLEKDDVEDDPLEAFMAGIEQEVTTLKKKSATTETVAKPKQDRGVRDDLEELDSEELYYKYMVDNPNAGKMFLDEDEPVEYDEEGNPIPVQTPNKKLIDPLPVVYHSEIEYPAFEKNFYTEHEEIKSLTADRVDSLRRMLGIK</sequence>
<proteinExistence type="predicted"/>
<reference evidence="3" key="1">
    <citation type="submission" date="2003-08" db="EMBL/GenBank/DDBJ databases">
        <authorList>
            <person name="Birren B."/>
            <person name="Nusbaum C."/>
            <person name="Abebe A."/>
            <person name="Abouelleil A."/>
            <person name="Adekoya E."/>
            <person name="Ait-zahra M."/>
            <person name="Allen N."/>
            <person name="Allen T."/>
            <person name="An P."/>
            <person name="Anderson M."/>
            <person name="Anderson S."/>
            <person name="Arachchi H."/>
            <person name="Armbruster J."/>
            <person name="Bachantsang P."/>
            <person name="Baldwin J."/>
            <person name="Barry A."/>
            <person name="Bayul T."/>
            <person name="Blitshsteyn B."/>
            <person name="Bloom T."/>
            <person name="Blye J."/>
            <person name="Boguslavskiy L."/>
            <person name="Borowsky M."/>
            <person name="Boukhgalter B."/>
            <person name="Brunache A."/>
            <person name="Butler J."/>
            <person name="Calixte N."/>
            <person name="Calvo S."/>
            <person name="Camarata J."/>
            <person name="Campo K."/>
            <person name="Chang J."/>
            <person name="Cheshatsang Y."/>
            <person name="Citroen M."/>
            <person name="Collymore A."/>
            <person name="Considine T."/>
            <person name="Cook A."/>
            <person name="Cooke P."/>
            <person name="Corum B."/>
            <person name="Cuomo C."/>
            <person name="David R."/>
            <person name="Dawoe T."/>
            <person name="Degray S."/>
            <person name="Dodge S."/>
            <person name="Dooley K."/>
            <person name="Dorje P."/>
            <person name="Dorjee K."/>
            <person name="Dorris L."/>
            <person name="Duffey N."/>
            <person name="Dupes A."/>
            <person name="Elkins T."/>
            <person name="Engels R."/>
            <person name="Erickson J."/>
            <person name="Farina A."/>
            <person name="Faro S."/>
            <person name="Ferreira P."/>
            <person name="Fischer H."/>
            <person name="Fitzgerald M."/>
            <person name="Foley K."/>
            <person name="Gage D."/>
            <person name="Galagan J."/>
            <person name="Gearin G."/>
            <person name="Gnerre S."/>
            <person name="Gnirke A."/>
            <person name="Goyette A."/>
            <person name="Graham J."/>
            <person name="Grandbois E."/>
            <person name="Gyaltsen K."/>
            <person name="Hafez N."/>
            <person name="Hagopian D."/>
            <person name="Hagos B."/>
            <person name="Hall J."/>
            <person name="Hatcher B."/>
            <person name="Heller A."/>
            <person name="Higgins H."/>
            <person name="Honan T."/>
            <person name="Horn A."/>
            <person name="Houde N."/>
            <person name="Hughes L."/>
            <person name="Hulme W."/>
            <person name="Husby E."/>
            <person name="Iliev I."/>
            <person name="Jaffe D."/>
            <person name="Jones C."/>
            <person name="Kamal M."/>
            <person name="Kamat A."/>
            <person name="Kamvysselis M."/>
            <person name="Karlsson E."/>
            <person name="Kells C."/>
            <person name="Kieu A."/>
            <person name="Kisner P."/>
            <person name="Kodira C."/>
            <person name="Kulbokas E."/>
            <person name="Labutti K."/>
            <person name="Lama D."/>
            <person name="Landers T."/>
            <person name="Leger J."/>
            <person name="Levine S."/>
            <person name="Lewis D."/>
            <person name="Lewis T."/>
            <person name="Lindblad-toh K."/>
            <person name="Liu X."/>
            <person name="Lokyitsang T."/>
            <person name="Lokyitsang Y."/>
            <person name="Lucien O."/>
            <person name="Lui A."/>
            <person name="Ma L.J."/>
            <person name="Mabbitt R."/>
            <person name="Macdonald J."/>
            <person name="Maclean C."/>
            <person name="Major J."/>
            <person name="Manning J."/>
            <person name="Marabella R."/>
            <person name="Maru K."/>
            <person name="Matthews C."/>
            <person name="Mauceli E."/>
            <person name="Mccarthy M."/>
            <person name="Mcdonough S."/>
            <person name="Mcghee T."/>
            <person name="Meldrim J."/>
            <person name="Meneus L."/>
            <person name="Mesirov J."/>
            <person name="Mihalev A."/>
            <person name="Mihova T."/>
            <person name="Mikkelsen T."/>
            <person name="Mlenga V."/>
            <person name="Moru K."/>
            <person name="Mozes J."/>
            <person name="Mulrain L."/>
            <person name="Munson G."/>
            <person name="Naylor J."/>
            <person name="Newes C."/>
            <person name="Nguyen C."/>
            <person name="Nguyen N."/>
            <person name="Nguyen T."/>
            <person name="Nicol R."/>
            <person name="Nielsen C."/>
            <person name="Nizzari M."/>
            <person name="Norbu C."/>
            <person name="Norbu N."/>
            <person name="O'donnell P."/>
            <person name="Okoawo O."/>
            <person name="O'leary S."/>
            <person name="Omotosho B."/>
            <person name="O'neill K."/>
            <person name="Osman S."/>
            <person name="Parker S."/>
            <person name="Perrin D."/>
            <person name="Phunkhang P."/>
            <person name="Piqani B."/>
            <person name="Purcell S."/>
            <person name="Rachupka T."/>
            <person name="Ramasamy U."/>
            <person name="Rameau R."/>
            <person name="Ray V."/>
            <person name="Raymond C."/>
            <person name="Retta R."/>
            <person name="Richardson S."/>
            <person name="Rise C."/>
            <person name="Rodriguez J."/>
            <person name="Rogers J."/>
            <person name="Rogov P."/>
            <person name="Rutman M."/>
            <person name="Schupbach R."/>
            <person name="Seaman C."/>
            <person name="Settipalli S."/>
            <person name="Sharpe T."/>
            <person name="Sheridan J."/>
            <person name="Sherpa N."/>
            <person name="Shi J."/>
            <person name="Smirnov S."/>
            <person name="Smith C."/>
            <person name="Sougnez C."/>
            <person name="Spencer B."/>
            <person name="Stalker J."/>
            <person name="Stange-thomann N."/>
            <person name="Stavropoulos S."/>
            <person name="Stetson K."/>
            <person name="Stone C."/>
            <person name="Stone S."/>
            <person name="Stubbs M."/>
            <person name="Talamas J."/>
            <person name="Tchuinga P."/>
            <person name="Tenzing P."/>
            <person name="Tesfaye S."/>
            <person name="Theodore J."/>
            <person name="Thoulutsang Y."/>
            <person name="Topham K."/>
            <person name="Towey S."/>
            <person name="Tsamla T."/>
            <person name="Tsomo N."/>
            <person name="Vallee D."/>
            <person name="Vassiliev H."/>
            <person name="Venkataraman V."/>
            <person name="Vinson J."/>
            <person name="Vo A."/>
            <person name="Wade C."/>
            <person name="Wang S."/>
            <person name="Wangchuk T."/>
            <person name="Wangdi T."/>
            <person name="Whittaker C."/>
            <person name="Wilkinson J."/>
            <person name="Wu Y."/>
            <person name="Wyman D."/>
            <person name="Yadav S."/>
            <person name="Yang S."/>
            <person name="Yang X."/>
            <person name="Yeager S."/>
            <person name="Yee E."/>
            <person name="Young G."/>
            <person name="Zainoun J."/>
            <person name="Zembeck L."/>
            <person name="Zimmer A."/>
            <person name="Zody M."/>
            <person name="Lander E."/>
        </authorList>
    </citation>
    <scope>NUCLEOTIDE SEQUENCE [LARGE SCALE GENOMIC DNA]</scope>
</reference>
<evidence type="ECO:0000313" key="2">
    <source>
        <dbReference type="Ensembl" id="ENSCSAVP00000003661.1"/>
    </source>
</evidence>
<dbReference type="Proteomes" id="UP000007875">
    <property type="component" value="Unassembled WGS sequence"/>
</dbReference>
<dbReference type="InParanoid" id="H2YEB3"/>
<reference evidence="2" key="2">
    <citation type="submission" date="2025-08" db="UniProtKB">
        <authorList>
            <consortium name="Ensembl"/>
        </authorList>
    </citation>
    <scope>IDENTIFICATION</scope>
</reference>
<dbReference type="STRING" id="51511.ENSCSAVP00000003661"/>
<organism evidence="2 3">
    <name type="scientific">Ciona savignyi</name>
    <name type="common">Pacific transparent sea squirt</name>
    <dbReference type="NCBI Taxonomy" id="51511"/>
    <lineage>
        <taxon>Eukaryota</taxon>
        <taxon>Metazoa</taxon>
        <taxon>Chordata</taxon>
        <taxon>Tunicata</taxon>
        <taxon>Ascidiacea</taxon>
        <taxon>Phlebobranchia</taxon>
        <taxon>Cionidae</taxon>
        <taxon>Ciona</taxon>
    </lineage>
</organism>
<dbReference type="Ensembl" id="ENSCSAVT00000003717.1">
    <property type="protein sequence ID" value="ENSCSAVP00000003661.1"/>
    <property type="gene ID" value="ENSCSAVG00000002171.1"/>
</dbReference>
<protein>
    <submittedName>
        <fullName evidence="2">Uncharacterized protein</fullName>
    </submittedName>
</protein>
<feature type="region of interest" description="Disordered" evidence="1">
    <location>
        <begin position="48"/>
        <end position="70"/>
    </location>
</feature>
<evidence type="ECO:0000256" key="1">
    <source>
        <dbReference type="SAM" id="MobiDB-lite"/>
    </source>
</evidence>
<name>H2YEB3_CIOSA</name>
<feature type="compositionally biased region" description="Acidic residues" evidence="1">
    <location>
        <begin position="56"/>
        <end position="70"/>
    </location>
</feature>
<dbReference type="AlphaFoldDB" id="H2YEB3"/>
<reference evidence="2" key="3">
    <citation type="submission" date="2025-09" db="UniProtKB">
        <authorList>
            <consortium name="Ensembl"/>
        </authorList>
    </citation>
    <scope>IDENTIFICATION</scope>
</reference>
<dbReference type="eggNOG" id="KOG0339">
    <property type="taxonomic scope" value="Eukaryota"/>
</dbReference>
<accession>H2YEB3</accession>
<dbReference type="OMA" id="YNAQGYK"/>